<dbReference type="AlphaFoldDB" id="A0A1E3LXE7"/>
<dbReference type="GO" id="GO:0016791">
    <property type="term" value="F:phosphatase activity"/>
    <property type="evidence" value="ECO:0007669"/>
    <property type="project" value="TreeGrafter"/>
</dbReference>
<sequence>MRAIFIRHGESTANTGLASVDVASIALTQRGEGQASRIAREWPEAPSLIVTSPFQRTRQTAAPTIARFPGVAVETWPIEEFTYLQPARWNGTAGADRRPHVERYWTAADPAYCDGEGAESFAGFLHRVEATLARLAALPPTSLVYVFGHGQFIQAARAVVTGPDLDDTAQMRTFWRDGAPPLVANAQRVGFHRKEGRWECAATLEGPIAAKLRR</sequence>
<protein>
    <submittedName>
        <fullName evidence="1">Phosphoglycerate mutase</fullName>
    </submittedName>
</protein>
<dbReference type="InterPro" id="IPR029033">
    <property type="entry name" value="His_PPase_superfam"/>
</dbReference>
<keyword evidence="2" id="KW-1185">Reference proteome</keyword>
<dbReference type="Proteomes" id="UP000094487">
    <property type="component" value="Unassembled WGS sequence"/>
</dbReference>
<dbReference type="OrthoDB" id="5449373at2"/>
<reference evidence="1 2" key="1">
    <citation type="submission" date="2016-08" db="EMBL/GenBank/DDBJ databases">
        <title>Draft genome of the agarase producing Sphingomonas sp. MCT13.</title>
        <authorList>
            <person name="D'Andrea M.M."/>
            <person name="Rossolini G.M."/>
            <person name="Thaller M.C."/>
        </authorList>
    </citation>
    <scope>NUCLEOTIDE SEQUENCE [LARGE SCALE GENOMIC DNA]</scope>
    <source>
        <strain evidence="1 2">MCT13</strain>
    </source>
</reference>
<organism evidence="1 2">
    <name type="scientific">Sphingomonas turrisvirgatae</name>
    <dbReference type="NCBI Taxonomy" id="1888892"/>
    <lineage>
        <taxon>Bacteria</taxon>
        <taxon>Pseudomonadati</taxon>
        <taxon>Pseudomonadota</taxon>
        <taxon>Alphaproteobacteria</taxon>
        <taxon>Sphingomonadales</taxon>
        <taxon>Sphingomonadaceae</taxon>
        <taxon>Sphingomonas</taxon>
    </lineage>
</organism>
<evidence type="ECO:0000313" key="2">
    <source>
        <dbReference type="Proteomes" id="UP000094487"/>
    </source>
</evidence>
<dbReference type="InterPro" id="IPR013078">
    <property type="entry name" value="His_Pase_superF_clade-1"/>
</dbReference>
<dbReference type="SMART" id="SM00855">
    <property type="entry name" value="PGAM"/>
    <property type="match status" value="1"/>
</dbReference>
<proteinExistence type="predicted"/>
<comment type="caution">
    <text evidence="1">The sequence shown here is derived from an EMBL/GenBank/DDBJ whole genome shotgun (WGS) entry which is preliminary data.</text>
</comment>
<dbReference type="EMBL" id="MDDS01000029">
    <property type="protein sequence ID" value="ODP37480.1"/>
    <property type="molecule type" value="Genomic_DNA"/>
</dbReference>
<dbReference type="PANTHER" id="PTHR48100">
    <property type="entry name" value="BROAD-SPECIFICITY PHOSPHATASE YOR283W-RELATED"/>
    <property type="match status" value="1"/>
</dbReference>
<dbReference type="SUPFAM" id="SSF53254">
    <property type="entry name" value="Phosphoglycerate mutase-like"/>
    <property type="match status" value="1"/>
</dbReference>
<dbReference type="RefSeq" id="WP_069320794.1">
    <property type="nucleotide sequence ID" value="NZ_MDDS01000029.1"/>
</dbReference>
<name>A0A1E3LXE7_9SPHN</name>
<dbReference type="STRING" id="1888892.BFL28_17770"/>
<evidence type="ECO:0000313" key="1">
    <source>
        <dbReference type="EMBL" id="ODP37480.1"/>
    </source>
</evidence>
<dbReference type="InterPro" id="IPR050275">
    <property type="entry name" value="PGM_Phosphatase"/>
</dbReference>
<dbReference type="Gene3D" id="3.40.50.1240">
    <property type="entry name" value="Phosphoglycerate mutase-like"/>
    <property type="match status" value="1"/>
</dbReference>
<gene>
    <name evidence="1" type="ORF">BFL28_17770</name>
</gene>
<dbReference type="CDD" id="cd07067">
    <property type="entry name" value="HP_PGM_like"/>
    <property type="match status" value="1"/>
</dbReference>
<dbReference type="Pfam" id="PF00300">
    <property type="entry name" value="His_Phos_1"/>
    <property type="match status" value="1"/>
</dbReference>
<accession>A0A1E3LXE7</accession>